<dbReference type="EMBL" id="JBHTOQ010000018">
    <property type="protein sequence ID" value="MFD1481264.1"/>
    <property type="molecule type" value="Genomic_DNA"/>
</dbReference>
<dbReference type="InterPro" id="IPR023213">
    <property type="entry name" value="CAT-like_dom_sf"/>
</dbReference>
<dbReference type="InterPro" id="IPR020845">
    <property type="entry name" value="AMP-binding_CS"/>
</dbReference>
<evidence type="ECO:0000256" key="1">
    <source>
        <dbReference type="ARBA" id="ARBA00001957"/>
    </source>
</evidence>
<dbReference type="SMART" id="SM00823">
    <property type="entry name" value="PKS_PP"/>
    <property type="match status" value="1"/>
</dbReference>
<protein>
    <submittedName>
        <fullName evidence="5">Non-ribosomal peptide synthetase</fullName>
    </submittedName>
</protein>
<evidence type="ECO:0000256" key="2">
    <source>
        <dbReference type="ARBA" id="ARBA00022450"/>
    </source>
</evidence>
<dbReference type="InterPro" id="IPR001031">
    <property type="entry name" value="Thioesterase"/>
</dbReference>
<dbReference type="PANTHER" id="PTHR45527">
    <property type="entry name" value="NONRIBOSOMAL PEPTIDE SYNTHETASE"/>
    <property type="match status" value="1"/>
</dbReference>
<gene>
    <name evidence="5" type="ORF">ACFQ5P_08150</name>
</gene>
<dbReference type="InterPro" id="IPR029058">
    <property type="entry name" value="AB_hydrolase_fold"/>
</dbReference>
<comment type="cofactor">
    <cofactor evidence="1">
        <name>pantetheine 4'-phosphate</name>
        <dbReference type="ChEBI" id="CHEBI:47942"/>
    </cofactor>
</comment>
<dbReference type="Gene3D" id="1.10.1200.10">
    <property type="entry name" value="ACP-like"/>
    <property type="match status" value="1"/>
</dbReference>
<evidence type="ECO:0000259" key="4">
    <source>
        <dbReference type="PROSITE" id="PS50075"/>
    </source>
</evidence>
<keyword evidence="6" id="KW-1185">Reference proteome</keyword>
<dbReference type="Gene3D" id="3.40.50.12780">
    <property type="entry name" value="N-terminal domain of ligase-like"/>
    <property type="match status" value="1"/>
</dbReference>
<dbReference type="Pfam" id="PF00975">
    <property type="entry name" value="Thioesterase"/>
    <property type="match status" value="1"/>
</dbReference>
<evidence type="ECO:0000313" key="5">
    <source>
        <dbReference type="EMBL" id="MFD1481264.1"/>
    </source>
</evidence>
<dbReference type="InterPro" id="IPR042099">
    <property type="entry name" value="ANL_N_sf"/>
</dbReference>
<dbReference type="PROSITE" id="PS00012">
    <property type="entry name" value="PHOSPHOPANTETHEINE"/>
    <property type="match status" value="1"/>
</dbReference>
<dbReference type="NCBIfam" id="TIGR01733">
    <property type="entry name" value="AA-adenyl-dom"/>
    <property type="match status" value="1"/>
</dbReference>
<dbReference type="CDD" id="cd05930">
    <property type="entry name" value="A_NRPS"/>
    <property type="match status" value="1"/>
</dbReference>
<dbReference type="SUPFAM" id="SSF47336">
    <property type="entry name" value="ACP-like"/>
    <property type="match status" value="1"/>
</dbReference>
<dbReference type="Pfam" id="PF00668">
    <property type="entry name" value="Condensation"/>
    <property type="match status" value="1"/>
</dbReference>
<dbReference type="Gene3D" id="3.30.559.30">
    <property type="entry name" value="Nonribosomal peptide synthetase, condensation domain"/>
    <property type="match status" value="1"/>
</dbReference>
<comment type="caution">
    <text evidence="5">The sequence shown here is derived from an EMBL/GenBank/DDBJ whole genome shotgun (WGS) entry which is preliminary data.</text>
</comment>
<dbReference type="InterPro" id="IPR020806">
    <property type="entry name" value="PKS_PP-bd"/>
</dbReference>
<sequence length="1336" mass="142257">MKSKSPAARRAVDDMRDLGPATDSQLAFLLPTASGSAWAHLEQIVADASDDILHPDHLKEAWTTLALRHEALRTVLRADRDGQVRLLVQDQPVVDLRLHDISGVAADAQGAMTEAVLKADRDAGADPATAPAWRVTRIDLGGGRARMVWTIHHALTDGTSIELVLSQLWYLLTGRDSAGRAAPLAPGFAEAIEARRTDPKAAQAAFGPMLADGDLAAPLPVRASEGQGRMAHLSGALPAARAQGLRHSCEASGATVLNAVQAAWALVLARWTGRMGAAFGLVESGRTDPATRDVVGCLIATLPMQVRLDDLDGAGALLSRMRDLTLQLRPHAGVTQTEIRRLSGRSGAEALYDTVVMYQRGTLGSRLADLGCGWTGLRLLEEGTALITLSVHDEARRAPRNGAGAEDMLQLGMEYDPARLSGDRARQMLDHLTGLLDAIGQAGPATPLSDLAMLSPEEQAELLTLGAPEGLPAASSPCIAARFETIARTRPADPALIDAATGTTLDFAALDRRANALAWQLAKAGTGDGHVVAVALPRGVDQIAAMLAVLKVGAGFLMLDTDQTPDYLTGLLQGASPHALIAPETSPLAQPGTAGDMTHIVPAGDVAATAPPRPAPQADRMAYVIYTSGSTGRPKGVIGLTGALSAHADAVARRFGLRPGDRVLQFAAPGFDVMLEEVWPTLLAGALVVIRDDRPTASIAGLLDLADQHRVTVLNLPASYWHHLAAELDAATDDDAALPTSLRLLVTGSERISPAAWRQWQRLAPTVAFFNAYGPTEATITCAAWRGEPLPEGAELPIGRPMDHARLILRAPDGTLTPKGGEGELWIGGAAVAGGYLGDPDRTALVFEADPWIPEGRLYRSGDRARWSGDGQLMFLGRGDRQVKLRGHRIELGQIESVLLEQAGISECFVDLDAGPPARLLAWVVTDPSTDPGTDLAATSARIASHLPAYMLPRLIGVAALPVTPNGKIDRRNLPRPAPVVRPVDDGPADRDAVTIAACMAELLDHEHVPVDADFYDLGGDSLLALRLVSMVRARTGIQLQTTDLMRQSSPQDLARLSRQSSARPRALVTTQGAGHHIPVIAVHVLGRNQALFRPLSEALGPDYPFWGLTIGVPEDLDQIDVRETARIYFEELQDHAPGQPVCLIAVSMASYFAFELARLLREAGREVPVLALLDAAGPDGRPALTGLVDRLRAHLGQLRRHGRDHLRAMLDHRRANRELARHAKARMQADGQPAPLNMEELIQANVQAVDAYQPPDYGGRITVFRADRAFWDAPDALRNGLGWASVAKGGWDLHDLPGTHLSILQPGNVEALADHMRRLIGQAEAEGTATGGAVS</sequence>
<reference evidence="6" key="1">
    <citation type="journal article" date="2019" name="Int. J. Syst. Evol. Microbiol.">
        <title>The Global Catalogue of Microorganisms (GCM) 10K type strain sequencing project: providing services to taxonomists for standard genome sequencing and annotation.</title>
        <authorList>
            <consortium name="The Broad Institute Genomics Platform"/>
            <consortium name="The Broad Institute Genome Sequencing Center for Infectious Disease"/>
            <person name="Wu L."/>
            <person name="Ma J."/>
        </authorList>
    </citation>
    <scope>NUCLEOTIDE SEQUENCE [LARGE SCALE GENOMIC DNA]</scope>
    <source>
        <strain evidence="6">CCM 8875</strain>
    </source>
</reference>
<dbReference type="PROSITE" id="PS50075">
    <property type="entry name" value="CARRIER"/>
    <property type="match status" value="1"/>
</dbReference>
<dbReference type="Gene3D" id="3.30.559.10">
    <property type="entry name" value="Chloramphenicol acetyltransferase-like domain"/>
    <property type="match status" value="1"/>
</dbReference>
<feature type="domain" description="Carrier" evidence="4">
    <location>
        <begin position="987"/>
        <end position="1062"/>
    </location>
</feature>
<dbReference type="Pfam" id="PF00550">
    <property type="entry name" value="PP-binding"/>
    <property type="match status" value="1"/>
</dbReference>
<dbReference type="Proteomes" id="UP001597302">
    <property type="component" value="Unassembled WGS sequence"/>
</dbReference>
<dbReference type="SUPFAM" id="SSF56801">
    <property type="entry name" value="Acetyl-CoA synthetase-like"/>
    <property type="match status" value="1"/>
</dbReference>
<keyword evidence="2" id="KW-0596">Phosphopantetheine</keyword>
<dbReference type="InterPro" id="IPR036736">
    <property type="entry name" value="ACP-like_sf"/>
</dbReference>
<dbReference type="Gene3D" id="3.40.50.1820">
    <property type="entry name" value="alpha/beta hydrolase"/>
    <property type="match status" value="1"/>
</dbReference>
<keyword evidence="3" id="KW-0597">Phosphoprotein</keyword>
<evidence type="ECO:0000313" key="6">
    <source>
        <dbReference type="Proteomes" id="UP001597302"/>
    </source>
</evidence>
<dbReference type="InterPro" id="IPR000873">
    <property type="entry name" value="AMP-dep_synth/lig_dom"/>
</dbReference>
<dbReference type="SUPFAM" id="SSF52777">
    <property type="entry name" value="CoA-dependent acyltransferases"/>
    <property type="match status" value="2"/>
</dbReference>
<organism evidence="5 6">
    <name type="scientific">Paracoccus nototheniae</name>
    <dbReference type="NCBI Taxonomy" id="2489002"/>
    <lineage>
        <taxon>Bacteria</taxon>
        <taxon>Pseudomonadati</taxon>
        <taxon>Pseudomonadota</taxon>
        <taxon>Alphaproteobacteria</taxon>
        <taxon>Rhodobacterales</taxon>
        <taxon>Paracoccaceae</taxon>
        <taxon>Paracoccus</taxon>
    </lineage>
</organism>
<dbReference type="SUPFAM" id="SSF53474">
    <property type="entry name" value="alpha/beta-Hydrolases"/>
    <property type="match status" value="1"/>
</dbReference>
<dbReference type="Pfam" id="PF00501">
    <property type="entry name" value="AMP-binding"/>
    <property type="match status" value="1"/>
</dbReference>
<name>A0ABW4DXC5_9RHOB</name>
<dbReference type="PROSITE" id="PS00455">
    <property type="entry name" value="AMP_BINDING"/>
    <property type="match status" value="1"/>
</dbReference>
<evidence type="ECO:0000256" key="3">
    <source>
        <dbReference type="ARBA" id="ARBA00022553"/>
    </source>
</evidence>
<dbReference type="InterPro" id="IPR006162">
    <property type="entry name" value="Ppantetheine_attach_site"/>
</dbReference>
<proteinExistence type="predicted"/>
<dbReference type="InterPro" id="IPR001242">
    <property type="entry name" value="Condensation_dom"/>
</dbReference>
<dbReference type="RefSeq" id="WP_165571176.1">
    <property type="nucleotide sequence ID" value="NZ_CBCSAJ010000019.1"/>
</dbReference>
<dbReference type="InterPro" id="IPR010071">
    <property type="entry name" value="AA_adenyl_dom"/>
</dbReference>
<accession>A0ABW4DXC5</accession>
<dbReference type="InterPro" id="IPR009081">
    <property type="entry name" value="PP-bd_ACP"/>
</dbReference>
<dbReference type="InterPro" id="IPR045851">
    <property type="entry name" value="AMP-bd_C_sf"/>
</dbReference>
<dbReference type="Gene3D" id="3.30.300.30">
    <property type="match status" value="1"/>
</dbReference>
<dbReference type="PANTHER" id="PTHR45527:SF1">
    <property type="entry name" value="FATTY ACID SYNTHASE"/>
    <property type="match status" value="1"/>
</dbReference>